<dbReference type="InterPro" id="IPR001509">
    <property type="entry name" value="Epimerase_deHydtase"/>
</dbReference>
<protein>
    <submittedName>
        <fullName evidence="2">NAD(P)-binding protein</fullName>
    </submittedName>
</protein>
<reference evidence="2 3" key="1">
    <citation type="journal article" date="2015" name="Genome Biol. Evol.">
        <title>Phylogenomic analyses indicate that early fungi evolved digesting cell walls of algal ancestors of land plants.</title>
        <authorList>
            <person name="Chang Y."/>
            <person name="Wang S."/>
            <person name="Sekimoto S."/>
            <person name="Aerts A.L."/>
            <person name="Choi C."/>
            <person name="Clum A."/>
            <person name="LaButti K.M."/>
            <person name="Lindquist E.A."/>
            <person name="Yee Ngan C."/>
            <person name="Ohm R.A."/>
            <person name="Salamov A.A."/>
            <person name="Grigoriev I.V."/>
            <person name="Spatafora J.W."/>
            <person name="Berbee M.L."/>
        </authorList>
    </citation>
    <scope>NUCLEOTIDE SEQUENCE [LARGE SCALE GENOMIC DNA]</scope>
    <source>
        <strain evidence="2 3">JEL478</strain>
    </source>
</reference>
<evidence type="ECO:0000313" key="2">
    <source>
        <dbReference type="EMBL" id="KXS21091.1"/>
    </source>
</evidence>
<organism evidence="2 3">
    <name type="scientific">Gonapodya prolifera (strain JEL478)</name>
    <name type="common">Monoblepharis prolifera</name>
    <dbReference type="NCBI Taxonomy" id="1344416"/>
    <lineage>
        <taxon>Eukaryota</taxon>
        <taxon>Fungi</taxon>
        <taxon>Fungi incertae sedis</taxon>
        <taxon>Chytridiomycota</taxon>
        <taxon>Chytridiomycota incertae sedis</taxon>
        <taxon>Monoblepharidomycetes</taxon>
        <taxon>Monoblepharidales</taxon>
        <taxon>Gonapodyaceae</taxon>
        <taxon>Gonapodya</taxon>
    </lineage>
</organism>
<gene>
    <name evidence="2" type="ORF">M427DRAFT_51370</name>
</gene>
<sequence length="331" mass="35845">MSSSVLHVILGTGPSGLSILDALKARNDKLASDQKTRIRTVNRSGKVKEDVPADVEVMKGNVTDANDVARVVEGARVVYAAVNAPNYHKWPVEFPPLQTAILEGCVKAAVPRLVVLDNLYAYGPHQGRTITETMPHKATDDRGVTRVKLASQLKEYHNAGKIKIIVARASDFFGPRVLQSQAGDRFMYPIIGGSSVQFLGDPDQPHAITYIGDLGRAMVTLAFAPDSAYGEDYIVPSHNTSFRALAEAVAKEAGTKANISSVKKGFLRTTFVGLLSVFVPPVRGIEGLSYQFDEAFTVDTAKYVNLFGDDDRTPLEAAVNDAVAWYKAHAQ</sequence>
<evidence type="ECO:0000313" key="3">
    <source>
        <dbReference type="Proteomes" id="UP000070544"/>
    </source>
</evidence>
<dbReference type="OrthoDB" id="2735536at2759"/>
<dbReference type="AlphaFoldDB" id="A0A139AWG7"/>
<dbReference type="EMBL" id="KQ965733">
    <property type="protein sequence ID" value="KXS21091.1"/>
    <property type="molecule type" value="Genomic_DNA"/>
</dbReference>
<dbReference type="Proteomes" id="UP000070544">
    <property type="component" value="Unassembled WGS sequence"/>
</dbReference>
<evidence type="ECO:0000259" key="1">
    <source>
        <dbReference type="Pfam" id="PF01370"/>
    </source>
</evidence>
<dbReference type="SUPFAM" id="SSF51735">
    <property type="entry name" value="NAD(P)-binding Rossmann-fold domains"/>
    <property type="match status" value="1"/>
</dbReference>
<dbReference type="Gene3D" id="3.40.50.720">
    <property type="entry name" value="NAD(P)-binding Rossmann-like Domain"/>
    <property type="match status" value="1"/>
</dbReference>
<dbReference type="InterPro" id="IPR036291">
    <property type="entry name" value="NAD(P)-bd_dom_sf"/>
</dbReference>
<dbReference type="Pfam" id="PF01370">
    <property type="entry name" value="Epimerase"/>
    <property type="match status" value="1"/>
</dbReference>
<proteinExistence type="predicted"/>
<accession>A0A139AWG7</accession>
<dbReference type="OMA" id="IGHQWAY"/>
<feature type="domain" description="NAD-dependent epimerase/dehydratase" evidence="1">
    <location>
        <begin position="36"/>
        <end position="233"/>
    </location>
</feature>
<keyword evidence="3" id="KW-1185">Reference proteome</keyword>
<name>A0A139AWG7_GONPJ</name>